<gene>
    <name evidence="2" type="ORF">PG993_008956</name>
</gene>
<comment type="caution">
    <text evidence="2">The sequence shown here is derived from an EMBL/GenBank/DDBJ whole genome shotgun (WGS) entry which is preliminary data.</text>
</comment>
<name>A0ABR1SPX8_9PEZI</name>
<accession>A0ABR1SPX8</accession>
<sequence>MNTSRLPPLRVAAPNHRPSRRFRPYLRPLDIERAQQAAEHTARVSLLLEECRQLQLRLDRIQLLLADSIRYNTPVHCNDEHTATSFSE</sequence>
<dbReference type="Proteomes" id="UP001444661">
    <property type="component" value="Unassembled WGS sequence"/>
</dbReference>
<keyword evidence="3" id="KW-1185">Reference proteome</keyword>
<protein>
    <submittedName>
        <fullName evidence="2">Uncharacterized protein</fullName>
    </submittedName>
</protein>
<dbReference type="EMBL" id="JAQQWK010000008">
    <property type="protein sequence ID" value="KAK8036342.1"/>
    <property type="molecule type" value="Genomic_DNA"/>
</dbReference>
<reference evidence="2 3" key="1">
    <citation type="submission" date="2023-01" db="EMBL/GenBank/DDBJ databases">
        <title>Analysis of 21 Apiospora genomes using comparative genomics revels a genus with tremendous synthesis potential of carbohydrate active enzymes and secondary metabolites.</title>
        <authorList>
            <person name="Sorensen T."/>
        </authorList>
    </citation>
    <scope>NUCLEOTIDE SEQUENCE [LARGE SCALE GENOMIC DNA]</scope>
    <source>
        <strain evidence="2 3">CBS 33761</strain>
    </source>
</reference>
<organism evidence="2 3">
    <name type="scientific">Apiospora rasikravindrae</name>
    <dbReference type="NCBI Taxonomy" id="990691"/>
    <lineage>
        <taxon>Eukaryota</taxon>
        <taxon>Fungi</taxon>
        <taxon>Dikarya</taxon>
        <taxon>Ascomycota</taxon>
        <taxon>Pezizomycotina</taxon>
        <taxon>Sordariomycetes</taxon>
        <taxon>Xylariomycetidae</taxon>
        <taxon>Amphisphaeriales</taxon>
        <taxon>Apiosporaceae</taxon>
        <taxon>Apiospora</taxon>
    </lineage>
</organism>
<evidence type="ECO:0000313" key="3">
    <source>
        <dbReference type="Proteomes" id="UP001444661"/>
    </source>
</evidence>
<proteinExistence type="predicted"/>
<feature type="region of interest" description="Disordered" evidence="1">
    <location>
        <begin position="1"/>
        <end position="21"/>
    </location>
</feature>
<evidence type="ECO:0000313" key="2">
    <source>
        <dbReference type="EMBL" id="KAK8036342.1"/>
    </source>
</evidence>
<evidence type="ECO:0000256" key="1">
    <source>
        <dbReference type="SAM" id="MobiDB-lite"/>
    </source>
</evidence>